<dbReference type="Proteomes" id="UP000289738">
    <property type="component" value="Chromosome B06"/>
</dbReference>
<reference evidence="3 4" key="1">
    <citation type="submission" date="2019-01" db="EMBL/GenBank/DDBJ databases">
        <title>Sequencing of cultivated peanut Arachis hypogaea provides insights into genome evolution and oil improvement.</title>
        <authorList>
            <person name="Chen X."/>
        </authorList>
    </citation>
    <scope>NUCLEOTIDE SEQUENCE [LARGE SCALE GENOMIC DNA]</scope>
    <source>
        <strain evidence="4">cv. Fuhuasheng</strain>
        <tissue evidence="3">Leaves</tissue>
    </source>
</reference>
<dbReference type="InterPro" id="IPR026960">
    <property type="entry name" value="RVT-Znf"/>
</dbReference>
<dbReference type="Gene3D" id="3.30.420.10">
    <property type="entry name" value="Ribonuclease H-like superfamily/Ribonuclease H"/>
    <property type="match status" value="1"/>
</dbReference>
<organism evidence="3 4">
    <name type="scientific">Arachis hypogaea</name>
    <name type="common">Peanut</name>
    <dbReference type="NCBI Taxonomy" id="3818"/>
    <lineage>
        <taxon>Eukaryota</taxon>
        <taxon>Viridiplantae</taxon>
        <taxon>Streptophyta</taxon>
        <taxon>Embryophyta</taxon>
        <taxon>Tracheophyta</taxon>
        <taxon>Spermatophyta</taxon>
        <taxon>Magnoliopsida</taxon>
        <taxon>eudicotyledons</taxon>
        <taxon>Gunneridae</taxon>
        <taxon>Pentapetalae</taxon>
        <taxon>rosids</taxon>
        <taxon>fabids</taxon>
        <taxon>Fabales</taxon>
        <taxon>Fabaceae</taxon>
        <taxon>Papilionoideae</taxon>
        <taxon>50 kb inversion clade</taxon>
        <taxon>dalbergioids sensu lato</taxon>
        <taxon>Dalbergieae</taxon>
        <taxon>Pterocarpus clade</taxon>
        <taxon>Arachis</taxon>
    </lineage>
</organism>
<protein>
    <recommendedName>
        <fullName evidence="5">RNase H type-1 domain-containing protein</fullName>
    </recommendedName>
</protein>
<dbReference type="PANTHER" id="PTHR47074">
    <property type="entry name" value="BNAC02G40300D PROTEIN"/>
    <property type="match status" value="1"/>
</dbReference>
<dbReference type="Pfam" id="PF13456">
    <property type="entry name" value="RVT_3"/>
    <property type="match status" value="1"/>
</dbReference>
<dbReference type="InterPro" id="IPR002156">
    <property type="entry name" value="RNaseH_domain"/>
</dbReference>
<evidence type="ECO:0008006" key="5">
    <source>
        <dbReference type="Google" id="ProtNLM"/>
    </source>
</evidence>
<proteinExistence type="predicted"/>
<dbReference type="AlphaFoldDB" id="A0A444YT11"/>
<feature type="domain" description="RNase H type-1" evidence="1">
    <location>
        <begin position="249"/>
        <end position="368"/>
    </location>
</feature>
<dbReference type="Pfam" id="PF13966">
    <property type="entry name" value="zf-RVT"/>
    <property type="match status" value="1"/>
</dbReference>
<keyword evidence="4" id="KW-1185">Reference proteome</keyword>
<comment type="caution">
    <text evidence="3">The sequence shown here is derived from an EMBL/GenBank/DDBJ whole genome shotgun (WGS) entry which is preliminary data.</text>
</comment>
<dbReference type="GO" id="GO:0003676">
    <property type="term" value="F:nucleic acid binding"/>
    <property type="evidence" value="ECO:0007669"/>
    <property type="project" value="InterPro"/>
</dbReference>
<dbReference type="InterPro" id="IPR036397">
    <property type="entry name" value="RNaseH_sf"/>
</dbReference>
<dbReference type="PANTHER" id="PTHR47074:SF11">
    <property type="entry name" value="REVERSE TRANSCRIPTASE-LIKE PROTEIN"/>
    <property type="match status" value="1"/>
</dbReference>
<feature type="domain" description="Reverse transcriptase zinc-binding" evidence="2">
    <location>
        <begin position="40"/>
        <end position="135"/>
    </location>
</feature>
<dbReference type="EMBL" id="SDMP01000016">
    <property type="protein sequence ID" value="RYR05051.1"/>
    <property type="molecule type" value="Genomic_DNA"/>
</dbReference>
<dbReference type="InterPro" id="IPR044730">
    <property type="entry name" value="RNase_H-like_dom_plant"/>
</dbReference>
<evidence type="ECO:0000259" key="2">
    <source>
        <dbReference type="Pfam" id="PF13966"/>
    </source>
</evidence>
<evidence type="ECO:0000313" key="4">
    <source>
        <dbReference type="Proteomes" id="UP000289738"/>
    </source>
</evidence>
<dbReference type="GO" id="GO:0004523">
    <property type="term" value="F:RNA-DNA hybrid ribonuclease activity"/>
    <property type="evidence" value="ECO:0007669"/>
    <property type="project" value="InterPro"/>
</dbReference>
<accession>A0A444YT11</accession>
<dbReference type="InterPro" id="IPR012337">
    <property type="entry name" value="RNaseH-like_sf"/>
</dbReference>
<dbReference type="STRING" id="3818.A0A444YT11"/>
<evidence type="ECO:0000313" key="3">
    <source>
        <dbReference type="EMBL" id="RYR05051.1"/>
    </source>
</evidence>
<dbReference type="InterPro" id="IPR052929">
    <property type="entry name" value="RNase_H-like_EbsB-rel"/>
</dbReference>
<sequence>MDKLKLYFDGASVDKILRTPVSLFGREDSFCWPFRSDGIYTIKTGYHVARNERRIQNNNPSTSEDLKSLWQEVWNLKAPQKIKTFLWRASHNILPIFGNLFHKRITNTPMCPICLQEPETTEYALLLCPWTRPAWFGAQIQCCPTTLTVSSFGKWMMELLRKMKLSAGASYDLWSSKVAFLVWEVWKARNLAIYQQTIPNPLLVIRKANLMELEFRELSEQPAKHTTTVSRLASRVTWRPPLQGWIKCNVDVAFIDAQSVGAVAAVFRDHNGSLLSGINSTIVAGSPLAAEALAIRAALIMSQNFLMQKIIIESDNQILIQALKSHASIAEIQVVLDDILHLARIISSCGFTWVPREANSLAHEVAKLTRQGTLHQNWIRDKPILIRNILRKDNVAVSTFGNRIVACSACAIRKRVGERGFPALYPMRRNIDYGVAISLGRLSKHHRCSQSVGVATENFAIVQKGASFAGSK</sequence>
<dbReference type="SUPFAM" id="SSF53098">
    <property type="entry name" value="Ribonuclease H-like"/>
    <property type="match status" value="1"/>
</dbReference>
<dbReference type="CDD" id="cd06222">
    <property type="entry name" value="RNase_H_like"/>
    <property type="match status" value="1"/>
</dbReference>
<name>A0A444YT11_ARAHY</name>
<gene>
    <name evidence="3" type="ORF">Ahy_B06g084898</name>
</gene>
<evidence type="ECO:0000259" key="1">
    <source>
        <dbReference type="Pfam" id="PF13456"/>
    </source>
</evidence>